<name>A0ACC5QYI5_9HYPH</name>
<comment type="caution">
    <text evidence="1">The sequence shown here is derived from an EMBL/GenBank/DDBJ whole genome shotgun (WGS) entry which is preliminary data.</text>
</comment>
<dbReference type="EMBL" id="JAENHL010000004">
    <property type="protein sequence ID" value="MBK1865428.1"/>
    <property type="molecule type" value="Genomic_DNA"/>
</dbReference>
<gene>
    <name evidence="1" type="ORF">JHL16_03625</name>
</gene>
<evidence type="ECO:0000313" key="2">
    <source>
        <dbReference type="Proteomes" id="UP000616151"/>
    </source>
</evidence>
<evidence type="ECO:0000313" key="1">
    <source>
        <dbReference type="EMBL" id="MBK1865428.1"/>
    </source>
</evidence>
<accession>A0ACC5QYI5</accession>
<keyword evidence="2" id="KW-1185">Reference proteome</keyword>
<proteinExistence type="predicted"/>
<organism evidence="1 2">
    <name type="scientific">Taklimakanibacter albus</name>
    <dbReference type="NCBI Taxonomy" id="2800327"/>
    <lineage>
        <taxon>Bacteria</taxon>
        <taxon>Pseudomonadati</taxon>
        <taxon>Pseudomonadota</taxon>
        <taxon>Alphaproteobacteria</taxon>
        <taxon>Hyphomicrobiales</taxon>
        <taxon>Aestuariivirgaceae</taxon>
        <taxon>Taklimakanibacter</taxon>
    </lineage>
</organism>
<sequence length="129" mass="13721">MTLLKSIGAVFAGLLVNVIFGLGTDQIFHLLNVYPPWGVPMTEISDNLLALFYRCIYGVAGAYATAWLAPYAPMRHALILGGIGVAISLAGAVAAVQMNLGPAWYPILLVLVTMPCAWLGGALYRRSKG</sequence>
<protein>
    <submittedName>
        <fullName evidence="1">Uncharacterized protein</fullName>
    </submittedName>
</protein>
<reference evidence="1" key="1">
    <citation type="submission" date="2021-01" db="EMBL/GenBank/DDBJ databases">
        <authorList>
            <person name="Sun Q."/>
        </authorList>
    </citation>
    <scope>NUCLEOTIDE SEQUENCE</scope>
    <source>
        <strain evidence="1">YIM B02566</strain>
    </source>
</reference>
<dbReference type="Proteomes" id="UP000616151">
    <property type="component" value="Unassembled WGS sequence"/>
</dbReference>